<keyword evidence="3" id="KW-0378">Hydrolase</keyword>
<dbReference type="GO" id="GO:0006508">
    <property type="term" value="P:proteolysis"/>
    <property type="evidence" value="ECO:0007669"/>
    <property type="project" value="UniProtKB-KW"/>
</dbReference>
<dbReference type="Gene3D" id="2.40.10.120">
    <property type="match status" value="1"/>
</dbReference>
<dbReference type="KEGG" id="chya:V22_26240"/>
<dbReference type="EMBL" id="CP036316">
    <property type="protein sequence ID" value="QDT65371.1"/>
    <property type="molecule type" value="Genomic_DNA"/>
</dbReference>
<dbReference type="PANTHER" id="PTHR22939:SF129">
    <property type="entry name" value="SERINE PROTEASE HTRA2, MITOCHONDRIAL"/>
    <property type="match status" value="1"/>
</dbReference>
<feature type="domain" description="PDZ" evidence="5">
    <location>
        <begin position="249"/>
        <end position="322"/>
    </location>
</feature>
<dbReference type="Pfam" id="PF13365">
    <property type="entry name" value="Trypsin_2"/>
    <property type="match status" value="1"/>
</dbReference>
<dbReference type="SUPFAM" id="SSF50494">
    <property type="entry name" value="Trypsin-like serine proteases"/>
    <property type="match status" value="1"/>
</dbReference>
<evidence type="ECO:0000256" key="1">
    <source>
        <dbReference type="ARBA" id="ARBA00010541"/>
    </source>
</evidence>
<sequence precursor="true">MVQFSLRFITLAVLIIAAQQAWANPLPDALDRTVKIFGAGGLRGLESYSTGFLVSPEGHIATVWNHVLDVEPVTVVLNDGRRFDAKITGAYPEIDLAILKIDQEGRRFPAFDLEDIPTAGPGDRIYALTNMYKVATGDESVSVQRGVISAVSQLEGRSGRFKTPYDGNVYIFDAITNNPGSAGGIVINSSGKPIGIIGREIRNALSNTWVNYAIPLNDLKKPIQEIITGKSSEDEDESEIVESSGVRPESLGIVMFPDVVPRTPAYIARVLPGSTAATLGLQPEDLIVFVNDELVQATTDFVRSLQQVEPEDEVRLVVRRGEQLLNLTLKVPKQE</sequence>
<dbReference type="OrthoDB" id="264239at2"/>
<dbReference type="InterPro" id="IPR041489">
    <property type="entry name" value="PDZ_6"/>
</dbReference>
<reference evidence="6 7" key="1">
    <citation type="submission" date="2019-02" db="EMBL/GenBank/DDBJ databases">
        <title>Deep-cultivation of Planctomycetes and their phenomic and genomic characterization uncovers novel biology.</title>
        <authorList>
            <person name="Wiegand S."/>
            <person name="Jogler M."/>
            <person name="Boedeker C."/>
            <person name="Pinto D."/>
            <person name="Vollmers J."/>
            <person name="Rivas-Marin E."/>
            <person name="Kohn T."/>
            <person name="Peeters S.H."/>
            <person name="Heuer A."/>
            <person name="Rast P."/>
            <person name="Oberbeckmann S."/>
            <person name="Bunk B."/>
            <person name="Jeske O."/>
            <person name="Meyerdierks A."/>
            <person name="Storesund J.E."/>
            <person name="Kallscheuer N."/>
            <person name="Luecker S."/>
            <person name="Lage O.M."/>
            <person name="Pohl T."/>
            <person name="Merkel B.J."/>
            <person name="Hornburger P."/>
            <person name="Mueller R.-W."/>
            <person name="Bruemmer F."/>
            <person name="Labrenz M."/>
            <person name="Spormann A.M."/>
            <person name="Op den Camp H."/>
            <person name="Overmann J."/>
            <person name="Amann R."/>
            <person name="Jetten M.S.M."/>
            <person name="Mascher T."/>
            <person name="Medema M.H."/>
            <person name="Devos D.P."/>
            <person name="Kaster A.-K."/>
            <person name="Ovreas L."/>
            <person name="Rohde M."/>
            <person name="Galperin M.Y."/>
            <person name="Jogler C."/>
        </authorList>
    </citation>
    <scope>NUCLEOTIDE SEQUENCE [LARGE SCALE GENOMIC DNA]</scope>
    <source>
        <strain evidence="6 7">V22</strain>
    </source>
</reference>
<comment type="similarity">
    <text evidence="1">Belongs to the peptidase S1C family.</text>
</comment>
<dbReference type="SMART" id="SM00228">
    <property type="entry name" value="PDZ"/>
    <property type="match status" value="1"/>
</dbReference>
<keyword evidence="4" id="KW-0732">Signal</keyword>
<dbReference type="PANTHER" id="PTHR22939">
    <property type="entry name" value="SERINE PROTEASE FAMILY S1C HTRA-RELATED"/>
    <property type="match status" value="1"/>
</dbReference>
<dbReference type="Proteomes" id="UP000319976">
    <property type="component" value="Chromosome"/>
</dbReference>
<feature type="signal peptide" evidence="4">
    <location>
        <begin position="1"/>
        <end position="23"/>
    </location>
</feature>
<dbReference type="Gene3D" id="2.30.42.10">
    <property type="match status" value="1"/>
</dbReference>
<dbReference type="GO" id="GO:0004252">
    <property type="term" value="F:serine-type endopeptidase activity"/>
    <property type="evidence" value="ECO:0007669"/>
    <property type="project" value="InterPro"/>
</dbReference>
<keyword evidence="7" id="KW-1185">Reference proteome</keyword>
<evidence type="ECO:0000256" key="4">
    <source>
        <dbReference type="SAM" id="SignalP"/>
    </source>
</evidence>
<dbReference type="InterPro" id="IPR001478">
    <property type="entry name" value="PDZ"/>
</dbReference>
<dbReference type="Pfam" id="PF17820">
    <property type="entry name" value="PDZ_6"/>
    <property type="match status" value="1"/>
</dbReference>
<evidence type="ECO:0000313" key="7">
    <source>
        <dbReference type="Proteomes" id="UP000319976"/>
    </source>
</evidence>
<evidence type="ECO:0000259" key="5">
    <source>
        <dbReference type="SMART" id="SM00228"/>
    </source>
</evidence>
<feature type="chain" id="PRO_5022067963" evidence="4">
    <location>
        <begin position="24"/>
        <end position="335"/>
    </location>
</feature>
<dbReference type="AlphaFoldDB" id="A0A517TAG4"/>
<name>A0A517TAG4_9PLAN</name>
<keyword evidence="2 6" id="KW-0645">Protease</keyword>
<dbReference type="InterPro" id="IPR001940">
    <property type="entry name" value="Peptidase_S1C"/>
</dbReference>
<protein>
    <submittedName>
        <fullName evidence="6">Serine protease HtrA</fullName>
    </submittedName>
</protein>
<proteinExistence type="inferred from homology"/>
<organism evidence="6 7">
    <name type="scientific">Calycomorphotria hydatis</name>
    <dbReference type="NCBI Taxonomy" id="2528027"/>
    <lineage>
        <taxon>Bacteria</taxon>
        <taxon>Pseudomonadati</taxon>
        <taxon>Planctomycetota</taxon>
        <taxon>Planctomycetia</taxon>
        <taxon>Planctomycetales</taxon>
        <taxon>Planctomycetaceae</taxon>
        <taxon>Calycomorphotria</taxon>
    </lineage>
</organism>
<dbReference type="RefSeq" id="WP_145263306.1">
    <property type="nucleotide sequence ID" value="NZ_CP036316.1"/>
</dbReference>
<gene>
    <name evidence="6" type="primary">htrA_2</name>
    <name evidence="6" type="ORF">V22_26240</name>
</gene>
<dbReference type="PRINTS" id="PR00834">
    <property type="entry name" value="PROTEASES2C"/>
</dbReference>
<evidence type="ECO:0000256" key="2">
    <source>
        <dbReference type="ARBA" id="ARBA00022670"/>
    </source>
</evidence>
<accession>A0A517TAG4</accession>
<dbReference type="InterPro" id="IPR009003">
    <property type="entry name" value="Peptidase_S1_PA"/>
</dbReference>
<evidence type="ECO:0000313" key="6">
    <source>
        <dbReference type="EMBL" id="QDT65371.1"/>
    </source>
</evidence>
<evidence type="ECO:0000256" key="3">
    <source>
        <dbReference type="ARBA" id="ARBA00022801"/>
    </source>
</evidence>
<dbReference type="SUPFAM" id="SSF50156">
    <property type="entry name" value="PDZ domain-like"/>
    <property type="match status" value="1"/>
</dbReference>
<dbReference type="InterPro" id="IPR036034">
    <property type="entry name" value="PDZ_sf"/>
</dbReference>